<reference evidence="2 3" key="1">
    <citation type="submission" date="2017-05" db="EMBL/GenBank/DDBJ databases">
        <title>Vagococcus spp. assemblies.</title>
        <authorList>
            <person name="Gulvik C.A."/>
        </authorList>
    </citation>
    <scope>NUCLEOTIDE SEQUENCE [LARGE SCALE GENOMIC DNA]</scope>
    <source>
        <strain evidence="2 3">DSM 24756</strain>
    </source>
</reference>
<evidence type="ECO:0000313" key="2">
    <source>
        <dbReference type="EMBL" id="RSU07024.1"/>
    </source>
</evidence>
<evidence type="ECO:0000256" key="1">
    <source>
        <dbReference type="SAM" id="Phobius"/>
    </source>
</evidence>
<sequence>MLTFLLLIIAIFLMIIAFYFTKKKEKLAKLFGKKNSITTVTNSITLFSRIYLGLGLIGIALIFVHNLTFTLIYIFIVLVCSMIFSFTLAKWL</sequence>
<feature type="transmembrane region" description="Helical" evidence="1">
    <location>
        <begin position="6"/>
        <end position="22"/>
    </location>
</feature>
<proteinExistence type="predicted"/>
<keyword evidence="3" id="KW-1185">Reference proteome</keyword>
<feature type="transmembrane region" description="Helical" evidence="1">
    <location>
        <begin position="43"/>
        <end position="64"/>
    </location>
</feature>
<keyword evidence="1" id="KW-0472">Membrane</keyword>
<name>A0A430AGP4_9ENTE</name>
<evidence type="ECO:0000313" key="3">
    <source>
        <dbReference type="Proteomes" id="UP000288669"/>
    </source>
</evidence>
<evidence type="ECO:0008006" key="4">
    <source>
        <dbReference type="Google" id="ProtNLM"/>
    </source>
</evidence>
<organism evidence="2 3">
    <name type="scientific">Vagococcus entomophilus</name>
    <dbReference type="NCBI Taxonomy" id="1160095"/>
    <lineage>
        <taxon>Bacteria</taxon>
        <taxon>Bacillati</taxon>
        <taxon>Bacillota</taxon>
        <taxon>Bacilli</taxon>
        <taxon>Lactobacillales</taxon>
        <taxon>Enterococcaceae</taxon>
        <taxon>Vagococcus</taxon>
    </lineage>
</organism>
<feature type="transmembrane region" description="Helical" evidence="1">
    <location>
        <begin position="70"/>
        <end position="89"/>
    </location>
</feature>
<dbReference type="EMBL" id="NGJZ01000002">
    <property type="protein sequence ID" value="RSU07024.1"/>
    <property type="molecule type" value="Genomic_DNA"/>
</dbReference>
<keyword evidence="1" id="KW-1133">Transmembrane helix</keyword>
<dbReference type="AlphaFoldDB" id="A0A430AGP4"/>
<dbReference type="Proteomes" id="UP000288669">
    <property type="component" value="Unassembled WGS sequence"/>
</dbReference>
<gene>
    <name evidence="2" type="ORF">CBF30_07130</name>
</gene>
<comment type="caution">
    <text evidence="2">The sequence shown here is derived from an EMBL/GenBank/DDBJ whole genome shotgun (WGS) entry which is preliminary data.</text>
</comment>
<protein>
    <recommendedName>
        <fullName evidence="4">DUF3784 domain-containing protein</fullName>
    </recommendedName>
</protein>
<dbReference type="RefSeq" id="WP_126824347.1">
    <property type="nucleotide sequence ID" value="NZ_JBHLWU010000002.1"/>
</dbReference>
<keyword evidence="1" id="KW-0812">Transmembrane</keyword>
<accession>A0A430AGP4</accession>